<keyword evidence="3" id="KW-0813">Transport</keyword>
<feature type="transmembrane region" description="Helical" evidence="10">
    <location>
        <begin position="272"/>
        <end position="297"/>
    </location>
</feature>
<feature type="transmembrane region" description="Helical" evidence="10">
    <location>
        <begin position="71"/>
        <end position="91"/>
    </location>
</feature>
<dbReference type="RefSeq" id="WP_057838085.1">
    <property type="nucleotide sequence ID" value="NZ_LLXZ01000156.1"/>
</dbReference>
<dbReference type="GO" id="GO:0140359">
    <property type="term" value="F:ABC-type transporter activity"/>
    <property type="evidence" value="ECO:0007669"/>
    <property type="project" value="InterPro"/>
</dbReference>
<feature type="transmembrane region" description="Helical" evidence="10">
    <location>
        <begin position="146"/>
        <end position="167"/>
    </location>
</feature>
<keyword evidence="8 10" id="KW-0472">Membrane</keyword>
<evidence type="ECO:0000256" key="9">
    <source>
        <dbReference type="ARBA" id="ARBA00024722"/>
    </source>
</evidence>
<comment type="similarity">
    <text evidence="2">Belongs to the ABC transporter superfamily.</text>
</comment>
<evidence type="ECO:0000256" key="10">
    <source>
        <dbReference type="SAM" id="Phobius"/>
    </source>
</evidence>
<proteinExistence type="inferred from homology"/>
<protein>
    <submittedName>
        <fullName evidence="13">ABC transporter ATP-binding protein</fullName>
    </submittedName>
</protein>
<evidence type="ECO:0000256" key="2">
    <source>
        <dbReference type="ARBA" id="ARBA00005417"/>
    </source>
</evidence>
<dbReference type="SUPFAM" id="SSF52540">
    <property type="entry name" value="P-loop containing nucleoside triphosphate hydrolases"/>
    <property type="match status" value="1"/>
</dbReference>
<comment type="caution">
    <text evidence="13">The sequence shown here is derived from an EMBL/GenBank/DDBJ whole genome shotgun (WGS) entry which is preliminary data.</text>
</comment>
<dbReference type="PROSITE" id="PS50893">
    <property type="entry name" value="ABC_TRANSPORTER_2"/>
    <property type="match status" value="1"/>
</dbReference>
<dbReference type="SMART" id="SM00382">
    <property type="entry name" value="AAA"/>
    <property type="match status" value="1"/>
</dbReference>
<comment type="subcellular location">
    <subcellularLocation>
        <location evidence="1">Cell membrane</location>
        <topology evidence="1">Multi-pass membrane protein</topology>
    </subcellularLocation>
</comment>
<dbReference type="CDD" id="cd03223">
    <property type="entry name" value="ABCD_peroxisomal_ALDP"/>
    <property type="match status" value="1"/>
</dbReference>
<dbReference type="PROSITE" id="PS50929">
    <property type="entry name" value="ABC_TM1F"/>
    <property type="match status" value="1"/>
</dbReference>
<dbReference type="InterPro" id="IPR050835">
    <property type="entry name" value="ABC_transporter_sub-D"/>
</dbReference>
<dbReference type="PROSITE" id="PS00211">
    <property type="entry name" value="ABC_TRANSPORTER_1"/>
    <property type="match status" value="1"/>
</dbReference>
<comment type="function">
    <text evidence="9">Involved in beta-(1--&gt;2)glucan export. Transmembrane domains (TMD) form a pore in the inner membrane and the ATP-binding domain (NBD) is responsible for energy generation.</text>
</comment>
<dbReference type="SUPFAM" id="SSF90123">
    <property type="entry name" value="ABC transporter transmembrane region"/>
    <property type="match status" value="1"/>
</dbReference>
<evidence type="ECO:0000256" key="7">
    <source>
        <dbReference type="ARBA" id="ARBA00022989"/>
    </source>
</evidence>
<dbReference type="Gene3D" id="3.40.50.300">
    <property type="entry name" value="P-loop containing nucleotide triphosphate hydrolases"/>
    <property type="match status" value="1"/>
</dbReference>
<dbReference type="Pfam" id="PF06472">
    <property type="entry name" value="ABC_membrane_2"/>
    <property type="match status" value="1"/>
</dbReference>
<feature type="domain" description="ABC transmembrane type-1" evidence="12">
    <location>
        <begin position="32"/>
        <end position="331"/>
    </location>
</feature>
<reference evidence="13 14" key="1">
    <citation type="submission" date="2014-03" db="EMBL/GenBank/DDBJ databases">
        <title>Bradyrhizobium valentinum sp. nov., isolated from effective nodules of Lupinus mariae-josephae, a lupine endemic of basic-lime soils in Eastern Spain.</title>
        <authorList>
            <person name="Duran D."/>
            <person name="Rey L."/>
            <person name="Navarro A."/>
            <person name="Busquets A."/>
            <person name="Imperial J."/>
            <person name="Ruiz-Argueso T."/>
        </authorList>
    </citation>
    <scope>NUCLEOTIDE SEQUENCE [LARGE SCALE GENOMIC DNA]</scope>
    <source>
        <strain evidence="13 14">PAC68</strain>
    </source>
</reference>
<keyword evidence="14" id="KW-1185">Reference proteome</keyword>
<dbReference type="Proteomes" id="UP000050863">
    <property type="component" value="Unassembled WGS sequence"/>
</dbReference>
<feature type="transmembrane region" description="Helical" evidence="10">
    <location>
        <begin position="187"/>
        <end position="211"/>
    </location>
</feature>
<dbReference type="InterPro" id="IPR011527">
    <property type="entry name" value="ABC1_TM_dom"/>
</dbReference>
<feature type="transmembrane region" description="Helical" evidence="10">
    <location>
        <begin position="309"/>
        <end position="329"/>
    </location>
</feature>
<dbReference type="PANTHER" id="PTHR11384">
    <property type="entry name" value="ATP-BINDING CASSETTE, SUB-FAMILY D MEMBER"/>
    <property type="match status" value="1"/>
</dbReference>
<dbReference type="STRING" id="280332.CQ12_15910"/>
<keyword evidence="5" id="KW-0547">Nucleotide-binding</keyword>
<evidence type="ECO:0000256" key="6">
    <source>
        <dbReference type="ARBA" id="ARBA00022840"/>
    </source>
</evidence>
<keyword evidence="6 13" id="KW-0067">ATP-binding</keyword>
<dbReference type="PANTHER" id="PTHR11384:SF59">
    <property type="entry name" value="LYSOSOMAL COBALAMIN TRANSPORTER ABCD4"/>
    <property type="match status" value="1"/>
</dbReference>
<evidence type="ECO:0000256" key="1">
    <source>
        <dbReference type="ARBA" id="ARBA00004651"/>
    </source>
</evidence>
<evidence type="ECO:0000313" key="13">
    <source>
        <dbReference type="EMBL" id="KRR02533.1"/>
    </source>
</evidence>
<dbReference type="Pfam" id="PF00005">
    <property type="entry name" value="ABC_tran"/>
    <property type="match status" value="1"/>
</dbReference>
<dbReference type="Gene3D" id="1.20.1560.10">
    <property type="entry name" value="ABC transporter type 1, transmembrane domain"/>
    <property type="match status" value="1"/>
</dbReference>
<dbReference type="GO" id="GO:0005524">
    <property type="term" value="F:ATP binding"/>
    <property type="evidence" value="ECO:0007669"/>
    <property type="project" value="UniProtKB-KW"/>
</dbReference>
<dbReference type="AlphaFoldDB" id="A0A0R3LAK5"/>
<organism evidence="13 14">
    <name type="scientific">Bradyrhizobium jicamae</name>
    <dbReference type="NCBI Taxonomy" id="280332"/>
    <lineage>
        <taxon>Bacteria</taxon>
        <taxon>Pseudomonadati</taxon>
        <taxon>Pseudomonadota</taxon>
        <taxon>Alphaproteobacteria</taxon>
        <taxon>Hyphomicrobiales</taxon>
        <taxon>Nitrobacteraceae</taxon>
        <taxon>Bradyrhizobium</taxon>
    </lineage>
</organism>
<name>A0A0R3LAK5_9BRAD</name>
<sequence length="580" mass="64564">MNNIRSTLATVWRIAAPYFSSEDKWAGRGLLAAVIAIELAIVYLTVLQNQWNARFYNALQERNWDNFVSEITYFSVLATVFIVLAVYQLYLNQWLQIRWRRWMTSHYLGEWLDHANHYRMQLQGDAADNPDQRMTDDVKLFVDRTLNIGVGLLSSIVTLASFAGILWGLSNAAPLHLFGQEYSIPGYLFWIALIYSVLGTILTHLIGWRLVGLDFRQQQYEANFRFDLVRVRENSEQIALLRGDAAERERLLVRFGRVVENWLAIMSRTKKVTAFTASFNQASVIFPYILVAPAYFASKIQLGAMTQTASAFSTVQGALSFFITIYRSLAEWQAVVNRLDGFEAGIVAARKLATRDDRVRVVEAGAGAIDLKGLALRLPNGTPLVNADGFSLRKGERTLITGPSGSGKSTLFRAIAGIWPFGAGTIAIPAGATLMMLPQRPYFPTGSLRNAVEYPAKEGTFTDSQISNAIEAVGLPKLASQVGEERHWNSTLSLGEQQRLGLARALLHAPNYLFLDEATASLDEPSEAALYRLVEQKLPQTTIVSIGHRSTLDAFHGRNVVFTRDGDRFALQDGKRAAAS</sequence>
<evidence type="ECO:0000256" key="3">
    <source>
        <dbReference type="ARBA" id="ARBA00022448"/>
    </source>
</evidence>
<feature type="domain" description="ABC transporter" evidence="11">
    <location>
        <begin position="369"/>
        <end position="580"/>
    </location>
</feature>
<dbReference type="InterPro" id="IPR017871">
    <property type="entry name" value="ABC_transporter-like_CS"/>
</dbReference>
<dbReference type="EMBL" id="LLXZ01000156">
    <property type="protein sequence ID" value="KRR02533.1"/>
    <property type="molecule type" value="Genomic_DNA"/>
</dbReference>
<dbReference type="InterPro" id="IPR027417">
    <property type="entry name" value="P-loop_NTPase"/>
</dbReference>
<feature type="transmembrane region" description="Helical" evidence="10">
    <location>
        <begin position="30"/>
        <end position="51"/>
    </location>
</feature>
<dbReference type="InterPro" id="IPR036640">
    <property type="entry name" value="ABC1_TM_sf"/>
</dbReference>
<evidence type="ECO:0000259" key="11">
    <source>
        <dbReference type="PROSITE" id="PS50893"/>
    </source>
</evidence>
<evidence type="ECO:0000313" key="14">
    <source>
        <dbReference type="Proteomes" id="UP000050863"/>
    </source>
</evidence>
<evidence type="ECO:0000256" key="4">
    <source>
        <dbReference type="ARBA" id="ARBA00022692"/>
    </source>
</evidence>
<dbReference type="GO" id="GO:0016887">
    <property type="term" value="F:ATP hydrolysis activity"/>
    <property type="evidence" value="ECO:0007669"/>
    <property type="project" value="InterPro"/>
</dbReference>
<evidence type="ECO:0000256" key="8">
    <source>
        <dbReference type="ARBA" id="ARBA00023136"/>
    </source>
</evidence>
<evidence type="ECO:0000256" key="5">
    <source>
        <dbReference type="ARBA" id="ARBA00022741"/>
    </source>
</evidence>
<dbReference type="InterPro" id="IPR003593">
    <property type="entry name" value="AAA+_ATPase"/>
</dbReference>
<keyword evidence="4 10" id="KW-0812">Transmembrane</keyword>
<gene>
    <name evidence="13" type="ORF">CQ12_15910</name>
</gene>
<dbReference type="InterPro" id="IPR003439">
    <property type="entry name" value="ABC_transporter-like_ATP-bd"/>
</dbReference>
<evidence type="ECO:0000259" key="12">
    <source>
        <dbReference type="PROSITE" id="PS50929"/>
    </source>
</evidence>
<accession>A0A0R3LAK5</accession>
<keyword evidence="7 10" id="KW-1133">Transmembrane helix</keyword>
<dbReference type="GO" id="GO:0005886">
    <property type="term" value="C:plasma membrane"/>
    <property type="evidence" value="ECO:0007669"/>
    <property type="project" value="UniProtKB-SubCell"/>
</dbReference>
<dbReference type="OrthoDB" id="9810134at2"/>